<proteinExistence type="predicted"/>
<keyword evidence="2" id="KW-1185">Reference proteome</keyword>
<gene>
    <name evidence="1" type="ORF">GGQ57_005078</name>
</gene>
<comment type="caution">
    <text evidence="1">The sequence shown here is derived from an EMBL/GenBank/DDBJ whole genome shotgun (WGS) entry which is preliminary data.</text>
</comment>
<reference evidence="1 2" key="1">
    <citation type="submission" date="2020-08" db="EMBL/GenBank/DDBJ databases">
        <title>Genomic Encyclopedia of Type Strains, Phase IV (KMG-IV): sequencing the most valuable type-strain genomes for metagenomic binning, comparative biology and taxonomic classification.</title>
        <authorList>
            <person name="Goeker M."/>
        </authorList>
    </citation>
    <scope>NUCLEOTIDE SEQUENCE [LARGE SCALE GENOMIC DNA]</scope>
    <source>
        <strain evidence="1 2">DSM 102983</strain>
    </source>
</reference>
<dbReference type="Pfam" id="PF13376">
    <property type="entry name" value="OmdA"/>
    <property type="match status" value="1"/>
</dbReference>
<organism evidence="1 2">
    <name type="scientific">Parabacteroides faecis</name>
    <dbReference type="NCBI Taxonomy" id="1217282"/>
    <lineage>
        <taxon>Bacteria</taxon>
        <taxon>Pseudomonadati</taxon>
        <taxon>Bacteroidota</taxon>
        <taxon>Bacteroidia</taxon>
        <taxon>Bacteroidales</taxon>
        <taxon>Tannerellaceae</taxon>
        <taxon>Parabacteroides</taxon>
    </lineage>
</organism>
<name>A0ABR6KUF5_9BACT</name>
<dbReference type="Proteomes" id="UP000533637">
    <property type="component" value="Unassembled WGS sequence"/>
</dbReference>
<evidence type="ECO:0000313" key="2">
    <source>
        <dbReference type="Proteomes" id="UP000533637"/>
    </source>
</evidence>
<dbReference type="RefSeq" id="WP_183672487.1">
    <property type="nucleotide sequence ID" value="NZ_BMPB01000021.1"/>
</dbReference>
<accession>A0ABR6KUF5</accession>
<evidence type="ECO:0000313" key="1">
    <source>
        <dbReference type="EMBL" id="MBB4625131.1"/>
    </source>
</evidence>
<dbReference type="EMBL" id="JACHOC010000014">
    <property type="protein sequence ID" value="MBB4625131.1"/>
    <property type="molecule type" value="Genomic_DNA"/>
</dbReference>
<sequence>METELIFATREDFQEWLKNYGQTNEGIWLLFGKTKTLKTLSAEDALEEALCFGWIDGLINSIDEHKYKKYFSQRRKGSKWSEKNKKIVEKLIKEGRMTGFGMQAIEEAKRSGEWEKVRDRNVTDTQKSEFESLIKDYNQAYANYLTTAKSTQNNFVGFYFEAKREDTRLKRLEKIVGLLEQNKKLM</sequence>
<protein>
    <submittedName>
        <fullName evidence="1">Uncharacterized protein YdeI (YjbR/CyaY-like superfamily)</fullName>
    </submittedName>
</protein>